<dbReference type="SUPFAM" id="SSF56672">
    <property type="entry name" value="DNA/RNA polymerases"/>
    <property type="match status" value="1"/>
</dbReference>
<gene>
    <name evidence="3" type="ORF">ILP92_07095</name>
</gene>
<feature type="domain" description="Reverse transcriptase" evidence="2">
    <location>
        <begin position="51"/>
        <end position="320"/>
    </location>
</feature>
<reference evidence="3" key="1">
    <citation type="submission" date="2020-12" db="EMBL/GenBank/DDBJ databases">
        <title>Bacterial taxonomy.</title>
        <authorList>
            <person name="Pan X."/>
        </authorList>
    </citation>
    <scope>NUCLEOTIDE SEQUENCE</scope>
    <source>
        <strain evidence="3">KCTC 52957</strain>
    </source>
</reference>
<dbReference type="PANTHER" id="PTHR34047">
    <property type="entry name" value="NUCLEAR INTRON MATURASE 1, MITOCHONDRIAL-RELATED"/>
    <property type="match status" value="1"/>
</dbReference>
<proteinExistence type="inferred from homology"/>
<dbReference type="Pfam" id="PF00078">
    <property type="entry name" value="RVT_1"/>
    <property type="match status" value="1"/>
</dbReference>
<protein>
    <recommendedName>
        <fullName evidence="2">Reverse transcriptase domain-containing protein</fullName>
    </recommendedName>
</protein>
<evidence type="ECO:0000256" key="1">
    <source>
        <dbReference type="ARBA" id="ARBA00034120"/>
    </source>
</evidence>
<sequence length="347" mass="38615">MGKLFELCRKQESLHKAWRKIRANGARSKAEETRSAIEDFERTANRDILRIQRRLREGTFEFDPQKGVLKSKSSGGKRGIVMASVHNRIVERALLDTLQEKAEIAREAGRQQSSFGGVPDRSVPHALKFLSDAFKSDHTFFVRSDISGFFDGIPRKVVLERIARDVDDERFLNLLDDATTVTLGNEEVLGEDRSIFPTDSEGVAQGSPLSPLFGNILLQPFDQKFNDRGILCARFIDDFVLLGPSEAKVRRHSTALGSISPSMECDVMTLSRRQSPPKKLSMAESPMGSISSATIVGRGSGSRRVERAKEFWRPWTAICLLVGGQSRRCGRPEIVLQLASATLRASP</sequence>
<keyword evidence="4" id="KW-1185">Reference proteome</keyword>
<dbReference type="AlphaFoldDB" id="A0A934IG55"/>
<dbReference type="InterPro" id="IPR000477">
    <property type="entry name" value="RT_dom"/>
</dbReference>
<evidence type="ECO:0000313" key="4">
    <source>
        <dbReference type="Proteomes" id="UP000642488"/>
    </source>
</evidence>
<dbReference type="Proteomes" id="UP000642488">
    <property type="component" value="Unassembled WGS sequence"/>
</dbReference>
<dbReference type="InterPro" id="IPR051083">
    <property type="entry name" value="GrpII_Intron_Splice-Mob/Def"/>
</dbReference>
<comment type="caution">
    <text evidence="3">The sequence shown here is derived from an EMBL/GenBank/DDBJ whole genome shotgun (WGS) entry which is preliminary data.</text>
</comment>
<comment type="similarity">
    <text evidence="1">Belongs to the bacterial reverse transcriptase family.</text>
</comment>
<evidence type="ECO:0000259" key="2">
    <source>
        <dbReference type="PROSITE" id="PS50878"/>
    </source>
</evidence>
<dbReference type="PANTHER" id="PTHR34047:SF8">
    <property type="entry name" value="PROTEIN YKFC"/>
    <property type="match status" value="1"/>
</dbReference>
<organism evidence="3 4">
    <name type="scientific">Palleronia pontilimi</name>
    <dbReference type="NCBI Taxonomy" id="1964209"/>
    <lineage>
        <taxon>Bacteria</taxon>
        <taxon>Pseudomonadati</taxon>
        <taxon>Pseudomonadota</taxon>
        <taxon>Alphaproteobacteria</taxon>
        <taxon>Rhodobacterales</taxon>
        <taxon>Roseobacteraceae</taxon>
        <taxon>Palleronia</taxon>
    </lineage>
</organism>
<dbReference type="CDD" id="cd01651">
    <property type="entry name" value="RT_G2_intron"/>
    <property type="match status" value="1"/>
</dbReference>
<name>A0A934IG55_9RHOB</name>
<dbReference type="EMBL" id="JAEKPD010000006">
    <property type="protein sequence ID" value="MBJ3762507.1"/>
    <property type="molecule type" value="Genomic_DNA"/>
</dbReference>
<dbReference type="InterPro" id="IPR043502">
    <property type="entry name" value="DNA/RNA_pol_sf"/>
</dbReference>
<dbReference type="PROSITE" id="PS50878">
    <property type="entry name" value="RT_POL"/>
    <property type="match status" value="1"/>
</dbReference>
<accession>A0A934IG55</accession>
<evidence type="ECO:0000313" key="3">
    <source>
        <dbReference type="EMBL" id="MBJ3762507.1"/>
    </source>
</evidence>